<dbReference type="InterPro" id="IPR036942">
    <property type="entry name" value="Beta-barrel_TonB_sf"/>
</dbReference>
<dbReference type="GO" id="GO:0044718">
    <property type="term" value="P:siderophore transmembrane transport"/>
    <property type="evidence" value="ECO:0007669"/>
    <property type="project" value="TreeGrafter"/>
</dbReference>
<dbReference type="SUPFAM" id="SSF56935">
    <property type="entry name" value="Porins"/>
    <property type="match status" value="1"/>
</dbReference>
<sequence length="606" mass="66681">MKRRGLALVLGLMAWVAVPAAGFAVVLDPVVVTATRSAQPKSQLAASVTVITADQIAATGATRLDEVLRDAVGLQITSSGPAGAIATPSIRGSEGAQVLVLLDGIRLNSPQSGQFNLSNLPVALDEIERIEVLRGPASALYGTSALGGVIQIFTREPESEPQTSLSWSEGRFDSRSISLSTSARKEGVRYRLAAGLDRSRGYRTNSDLEQGNLNGMLGFELGGGYDLRLSAFHLDKENGVPGSTSWPSPRARQQDKNTLADLSLSGPAGPIELTVRGSYERRRNDYQDPGAWTPVDDTHIVETYGSELTAGWNGGPGSLLVGGDVYRDRLDSTASGRQQEDRWSLFGQYELQAATWVKLLLGLRYDAHSDFRNEWSPRAAALFSLTESARLRASVSRAFRAPTLNDRYWPTTSFARGNPDLDPETAWEYELALDQGLGERGNLSLAVFRRDARDLIDWRMDSSFVWSPVNVNEARIWGAEAELDLQLHEQLKAGANYTYLYPKDRATDRFLDNRTRHQAHLYLEAGPVREARLRLDGRYLKYYGASRATGGFVVLDASLSRPFVLDNGVTFDARITVKNLLDRRYEENPGYPMPPRQLFAGVTAYF</sequence>
<evidence type="ECO:0000256" key="4">
    <source>
        <dbReference type="ARBA" id="ARBA00022692"/>
    </source>
</evidence>
<dbReference type="InterPro" id="IPR012910">
    <property type="entry name" value="Plug_dom"/>
</dbReference>
<dbReference type="Gene3D" id="2.170.130.10">
    <property type="entry name" value="TonB-dependent receptor, plug domain"/>
    <property type="match status" value="1"/>
</dbReference>
<dbReference type="Pfam" id="PF07715">
    <property type="entry name" value="Plug"/>
    <property type="match status" value="1"/>
</dbReference>
<keyword evidence="7 10" id="KW-0472">Membrane</keyword>
<evidence type="ECO:0000256" key="8">
    <source>
        <dbReference type="ARBA" id="ARBA00023170"/>
    </source>
</evidence>
<keyword evidence="8 15" id="KW-0675">Receptor</keyword>
<dbReference type="Pfam" id="PF00593">
    <property type="entry name" value="TonB_dep_Rec_b-barrel"/>
    <property type="match status" value="1"/>
</dbReference>
<dbReference type="InterPro" id="IPR000531">
    <property type="entry name" value="Beta-barrel_TonB"/>
</dbReference>
<dbReference type="Proteomes" id="UP000324159">
    <property type="component" value="Unassembled WGS sequence"/>
</dbReference>
<keyword evidence="5" id="KW-0732">Signal</keyword>
<dbReference type="GO" id="GO:0015344">
    <property type="term" value="F:siderophore uptake transmembrane transporter activity"/>
    <property type="evidence" value="ECO:0007669"/>
    <property type="project" value="TreeGrafter"/>
</dbReference>
<gene>
    <name evidence="15" type="ORF">EDC39_109104</name>
</gene>
<dbReference type="RefSeq" id="WP_187426747.1">
    <property type="nucleotide sequence ID" value="NZ_VNIB01000009.1"/>
</dbReference>
<dbReference type="Gene3D" id="2.40.170.20">
    <property type="entry name" value="TonB-dependent receptor, beta-barrel domain"/>
    <property type="match status" value="1"/>
</dbReference>
<accession>A0A5D3WIR6</accession>
<evidence type="ECO:0000313" key="16">
    <source>
        <dbReference type="Proteomes" id="UP000324159"/>
    </source>
</evidence>
<evidence type="ECO:0000259" key="13">
    <source>
        <dbReference type="Pfam" id="PF00593"/>
    </source>
</evidence>
<comment type="caution">
    <text evidence="15">The sequence shown here is derived from an EMBL/GenBank/DDBJ whole genome shotgun (WGS) entry which is preliminary data.</text>
</comment>
<comment type="similarity">
    <text evidence="10 11">Belongs to the TonB-dependent receptor family.</text>
</comment>
<evidence type="ECO:0000256" key="6">
    <source>
        <dbReference type="ARBA" id="ARBA00023077"/>
    </source>
</evidence>
<dbReference type="PANTHER" id="PTHR30069:SF29">
    <property type="entry name" value="HEMOGLOBIN AND HEMOGLOBIN-HAPTOGLOBIN-BINDING PROTEIN 1-RELATED"/>
    <property type="match status" value="1"/>
</dbReference>
<evidence type="ECO:0000256" key="2">
    <source>
        <dbReference type="ARBA" id="ARBA00022448"/>
    </source>
</evidence>
<comment type="subcellular location">
    <subcellularLocation>
        <location evidence="1 10">Cell outer membrane</location>
        <topology evidence="1 10">Multi-pass membrane protein</topology>
    </subcellularLocation>
</comment>
<dbReference type="GO" id="GO:0009279">
    <property type="term" value="C:cell outer membrane"/>
    <property type="evidence" value="ECO:0007669"/>
    <property type="project" value="UniProtKB-SubCell"/>
</dbReference>
<dbReference type="PROSITE" id="PS52016">
    <property type="entry name" value="TONB_DEPENDENT_REC_3"/>
    <property type="match status" value="1"/>
</dbReference>
<reference evidence="15 16" key="1">
    <citation type="submission" date="2019-07" db="EMBL/GenBank/DDBJ databases">
        <title>Genomic Encyclopedia of Type Strains, Phase IV (KMG-IV): sequencing the most valuable type-strain genomes for metagenomic binning, comparative biology and taxonomic classification.</title>
        <authorList>
            <person name="Goeker M."/>
        </authorList>
    </citation>
    <scope>NUCLEOTIDE SEQUENCE [LARGE SCALE GENOMIC DNA]</scope>
    <source>
        <strain evidence="15 16">SS015</strain>
    </source>
</reference>
<keyword evidence="16" id="KW-1185">Reference proteome</keyword>
<dbReference type="EMBL" id="VNIB01000009">
    <property type="protein sequence ID" value="TYO97700.1"/>
    <property type="molecule type" value="Genomic_DNA"/>
</dbReference>
<evidence type="ECO:0000256" key="5">
    <source>
        <dbReference type="ARBA" id="ARBA00022729"/>
    </source>
</evidence>
<evidence type="ECO:0000256" key="10">
    <source>
        <dbReference type="PROSITE-ProRule" id="PRU01360"/>
    </source>
</evidence>
<keyword evidence="2 10" id="KW-0813">Transport</keyword>
<name>A0A5D3WIR6_9BACT</name>
<dbReference type="InterPro" id="IPR039426">
    <property type="entry name" value="TonB-dep_rcpt-like"/>
</dbReference>
<proteinExistence type="inferred from homology"/>
<evidence type="ECO:0000256" key="9">
    <source>
        <dbReference type="ARBA" id="ARBA00023237"/>
    </source>
</evidence>
<keyword evidence="6 11" id="KW-0798">TonB box</keyword>
<evidence type="ECO:0000313" key="15">
    <source>
        <dbReference type="EMBL" id="TYO97700.1"/>
    </source>
</evidence>
<feature type="domain" description="TonB-dependent receptor-like beta-barrel" evidence="13">
    <location>
        <begin position="205"/>
        <end position="580"/>
    </location>
</feature>
<dbReference type="PANTHER" id="PTHR30069">
    <property type="entry name" value="TONB-DEPENDENT OUTER MEMBRANE RECEPTOR"/>
    <property type="match status" value="1"/>
</dbReference>
<dbReference type="AlphaFoldDB" id="A0A5D3WIR6"/>
<evidence type="ECO:0000256" key="3">
    <source>
        <dbReference type="ARBA" id="ARBA00022452"/>
    </source>
</evidence>
<evidence type="ECO:0000256" key="11">
    <source>
        <dbReference type="RuleBase" id="RU003357"/>
    </source>
</evidence>
<dbReference type="CDD" id="cd01347">
    <property type="entry name" value="ligand_gated_channel"/>
    <property type="match status" value="1"/>
</dbReference>
<organism evidence="15 16">
    <name type="scientific">Geothermobacter ehrlichii</name>
    <dbReference type="NCBI Taxonomy" id="213224"/>
    <lineage>
        <taxon>Bacteria</taxon>
        <taxon>Pseudomonadati</taxon>
        <taxon>Thermodesulfobacteriota</taxon>
        <taxon>Desulfuromonadia</taxon>
        <taxon>Desulfuromonadales</taxon>
        <taxon>Geothermobacteraceae</taxon>
        <taxon>Geothermobacter</taxon>
    </lineage>
</organism>
<feature type="region of interest" description="Disordered" evidence="12">
    <location>
        <begin position="239"/>
        <end position="263"/>
    </location>
</feature>
<keyword evidence="9 10" id="KW-0998">Cell outer membrane</keyword>
<evidence type="ECO:0000256" key="1">
    <source>
        <dbReference type="ARBA" id="ARBA00004571"/>
    </source>
</evidence>
<keyword evidence="4 10" id="KW-0812">Transmembrane</keyword>
<dbReference type="InterPro" id="IPR037066">
    <property type="entry name" value="Plug_dom_sf"/>
</dbReference>
<evidence type="ECO:0000256" key="12">
    <source>
        <dbReference type="SAM" id="MobiDB-lite"/>
    </source>
</evidence>
<evidence type="ECO:0000259" key="14">
    <source>
        <dbReference type="Pfam" id="PF07715"/>
    </source>
</evidence>
<evidence type="ECO:0000256" key="7">
    <source>
        <dbReference type="ARBA" id="ARBA00023136"/>
    </source>
</evidence>
<keyword evidence="3 10" id="KW-1134">Transmembrane beta strand</keyword>
<protein>
    <submittedName>
        <fullName evidence="15">Outer membrane receptor for ferrienterochelin and colicins/vitamin B12 transporter</fullName>
    </submittedName>
</protein>
<feature type="domain" description="TonB-dependent receptor plug" evidence="14">
    <location>
        <begin position="41"/>
        <end position="149"/>
    </location>
</feature>